<keyword evidence="6" id="KW-0694">RNA-binding</keyword>
<keyword evidence="2 5" id="KW-0687">Ribonucleoprotein</keyword>
<dbReference type="InterPro" id="IPR000702">
    <property type="entry name" value="Ribosomal_uL6-like"/>
</dbReference>
<protein>
    <recommendedName>
        <fullName evidence="3 4">50S ribosomal protein L6</fullName>
    </recommendedName>
</protein>
<dbReference type="AlphaFoldDB" id="A0A1F7K987"/>
<dbReference type="Pfam" id="PF00347">
    <property type="entry name" value="Ribosomal_L6"/>
    <property type="match status" value="2"/>
</dbReference>
<dbReference type="Proteomes" id="UP000178450">
    <property type="component" value="Unassembled WGS sequence"/>
</dbReference>
<evidence type="ECO:0000256" key="1">
    <source>
        <dbReference type="ARBA" id="ARBA00022980"/>
    </source>
</evidence>
<name>A0A1F7K987_9BACT</name>
<sequence length="180" mass="19645">MSKIGNNPVIIEKEVQITTVGNEVTVKGSKGELSLKLPKAIKLEIKDNQAHFTNVKPSKKSRALHGLTRMLFANAASGVINLWEKTLEIHGVGFRVKQEADNLVFQIGYSHPVNFKVPQGVLATVKGSKIVIAGVNKQQVGEIAAAIKRIRKPDKYKGKGIRYQGEVIKLKPGKKAKTTA</sequence>
<dbReference type="InterPro" id="IPR020040">
    <property type="entry name" value="Ribosomal_uL6_a/b-dom"/>
</dbReference>
<evidence type="ECO:0000256" key="2">
    <source>
        <dbReference type="ARBA" id="ARBA00023274"/>
    </source>
</evidence>
<dbReference type="Gene3D" id="3.90.930.12">
    <property type="entry name" value="Ribosomal protein L6, alpha-beta domain"/>
    <property type="match status" value="2"/>
</dbReference>
<keyword evidence="1 5" id="KW-0689">Ribosomal protein</keyword>
<feature type="domain" description="Large ribosomal subunit protein uL6 alpha-beta" evidence="7">
    <location>
        <begin position="15"/>
        <end position="79"/>
    </location>
</feature>
<dbReference type="GO" id="GO:0022625">
    <property type="term" value="C:cytosolic large ribosomal subunit"/>
    <property type="evidence" value="ECO:0007669"/>
    <property type="project" value="UniProtKB-UniRule"/>
</dbReference>
<evidence type="ECO:0000256" key="5">
    <source>
        <dbReference type="RuleBase" id="RU003869"/>
    </source>
</evidence>
<dbReference type="PRINTS" id="PR00059">
    <property type="entry name" value="RIBOSOMALL6"/>
</dbReference>
<dbReference type="PANTHER" id="PTHR11655">
    <property type="entry name" value="60S/50S RIBOSOMAL PROTEIN L6/L9"/>
    <property type="match status" value="1"/>
</dbReference>
<comment type="caution">
    <text evidence="8">The sequence shown here is derived from an EMBL/GenBank/DDBJ whole genome shotgun (WGS) entry which is preliminary data.</text>
</comment>
<gene>
    <name evidence="8" type="ORF">A2209_03865</name>
</gene>
<evidence type="ECO:0000256" key="4">
    <source>
        <dbReference type="NCBIfam" id="TIGR03654"/>
    </source>
</evidence>
<evidence type="ECO:0000313" key="9">
    <source>
        <dbReference type="Proteomes" id="UP000178450"/>
    </source>
</evidence>
<dbReference type="InterPro" id="IPR002358">
    <property type="entry name" value="Ribosomal_uL6_CS"/>
</dbReference>
<accession>A0A1F7K987</accession>
<reference evidence="8 9" key="1">
    <citation type="journal article" date="2016" name="Nat. Commun.">
        <title>Thousands of microbial genomes shed light on interconnected biogeochemical processes in an aquifer system.</title>
        <authorList>
            <person name="Anantharaman K."/>
            <person name="Brown C.T."/>
            <person name="Hug L.A."/>
            <person name="Sharon I."/>
            <person name="Castelle C.J."/>
            <person name="Probst A.J."/>
            <person name="Thomas B.C."/>
            <person name="Singh A."/>
            <person name="Wilkins M.J."/>
            <person name="Karaoz U."/>
            <person name="Brodie E.L."/>
            <person name="Williams K.H."/>
            <person name="Hubbard S.S."/>
            <person name="Banfield J.F."/>
        </authorList>
    </citation>
    <scope>NUCLEOTIDE SEQUENCE [LARGE SCALE GENOMIC DNA]</scope>
</reference>
<dbReference type="PANTHER" id="PTHR11655:SF14">
    <property type="entry name" value="LARGE RIBOSOMAL SUBUNIT PROTEIN UL6M"/>
    <property type="match status" value="1"/>
</dbReference>
<dbReference type="NCBIfam" id="TIGR03654">
    <property type="entry name" value="L6_bact"/>
    <property type="match status" value="1"/>
</dbReference>
<proteinExistence type="inferred from homology"/>
<dbReference type="InterPro" id="IPR019906">
    <property type="entry name" value="Ribosomal_uL6_bac-type"/>
</dbReference>
<dbReference type="GO" id="GO:0002181">
    <property type="term" value="P:cytoplasmic translation"/>
    <property type="evidence" value="ECO:0007669"/>
    <property type="project" value="TreeGrafter"/>
</dbReference>
<evidence type="ECO:0000256" key="3">
    <source>
        <dbReference type="ARBA" id="ARBA00035454"/>
    </source>
</evidence>
<dbReference type="EMBL" id="MGBG01000021">
    <property type="protein sequence ID" value="OGK64424.1"/>
    <property type="molecule type" value="Genomic_DNA"/>
</dbReference>
<comment type="function">
    <text evidence="6">This protein binds to the 23S rRNA, and is important in its secondary structure. It is located near the subunit interface in the base of the L7/L12 stalk, and near the tRNA binding site of the peptidyltransferase center.</text>
</comment>
<dbReference type="InterPro" id="IPR036789">
    <property type="entry name" value="Ribosomal_uL6-like_a/b-dom_sf"/>
</dbReference>
<dbReference type="GO" id="GO:0019843">
    <property type="term" value="F:rRNA binding"/>
    <property type="evidence" value="ECO:0007669"/>
    <property type="project" value="UniProtKB-UniRule"/>
</dbReference>
<feature type="domain" description="Large ribosomal subunit protein uL6 alpha-beta" evidence="7">
    <location>
        <begin position="91"/>
        <end position="163"/>
    </location>
</feature>
<evidence type="ECO:0000313" key="8">
    <source>
        <dbReference type="EMBL" id="OGK64424.1"/>
    </source>
</evidence>
<dbReference type="SUPFAM" id="SSF56053">
    <property type="entry name" value="Ribosomal protein L6"/>
    <property type="match status" value="2"/>
</dbReference>
<evidence type="ECO:0000259" key="7">
    <source>
        <dbReference type="Pfam" id="PF00347"/>
    </source>
</evidence>
<dbReference type="PIRSF" id="PIRSF002162">
    <property type="entry name" value="Ribosomal_L6"/>
    <property type="match status" value="1"/>
</dbReference>
<keyword evidence="6" id="KW-0699">rRNA-binding</keyword>
<organism evidence="8 9">
    <name type="scientific">Candidatus Roizmanbacteria bacterium RIFOXYA1_FULL_41_12</name>
    <dbReference type="NCBI Taxonomy" id="1802082"/>
    <lineage>
        <taxon>Bacteria</taxon>
        <taxon>Candidatus Roizmaniibacteriota</taxon>
    </lineage>
</organism>
<dbReference type="GO" id="GO:0003735">
    <property type="term" value="F:structural constituent of ribosome"/>
    <property type="evidence" value="ECO:0007669"/>
    <property type="project" value="UniProtKB-UniRule"/>
</dbReference>
<comment type="similarity">
    <text evidence="5">Belongs to the universal ribosomal protein uL6 family.</text>
</comment>
<dbReference type="PROSITE" id="PS00525">
    <property type="entry name" value="RIBOSOMAL_L6_1"/>
    <property type="match status" value="1"/>
</dbReference>
<evidence type="ECO:0000256" key="6">
    <source>
        <dbReference type="RuleBase" id="RU003870"/>
    </source>
</evidence>